<evidence type="ECO:0000313" key="2">
    <source>
        <dbReference type="Proteomes" id="UP001064048"/>
    </source>
</evidence>
<organism evidence="1 2">
    <name type="scientific">Choristoneura fumiferana</name>
    <name type="common">Spruce budworm moth</name>
    <name type="synonym">Archips fumiferana</name>
    <dbReference type="NCBI Taxonomy" id="7141"/>
    <lineage>
        <taxon>Eukaryota</taxon>
        <taxon>Metazoa</taxon>
        <taxon>Ecdysozoa</taxon>
        <taxon>Arthropoda</taxon>
        <taxon>Hexapoda</taxon>
        <taxon>Insecta</taxon>
        <taxon>Pterygota</taxon>
        <taxon>Neoptera</taxon>
        <taxon>Endopterygota</taxon>
        <taxon>Lepidoptera</taxon>
        <taxon>Glossata</taxon>
        <taxon>Ditrysia</taxon>
        <taxon>Tortricoidea</taxon>
        <taxon>Tortricidae</taxon>
        <taxon>Tortricinae</taxon>
        <taxon>Choristoneura</taxon>
    </lineage>
</organism>
<gene>
    <name evidence="1" type="ORF">MSG28_003279</name>
</gene>
<comment type="caution">
    <text evidence="1">The sequence shown here is derived from an EMBL/GenBank/DDBJ whole genome shotgun (WGS) entry which is preliminary data.</text>
</comment>
<evidence type="ECO:0000313" key="1">
    <source>
        <dbReference type="EMBL" id="KAI8434758.1"/>
    </source>
</evidence>
<accession>A0ACC0KE80</accession>
<keyword evidence="2" id="KW-1185">Reference proteome</keyword>
<protein>
    <submittedName>
        <fullName evidence="1">Uncharacterized protein</fullName>
    </submittedName>
</protein>
<sequence length="306" mass="34377">MGTAVAPAWRRQVCNGAKRPFPLNSASRASGSALCVAMRPLQSVFIYFTVTVVLVGAKIHGGPRGRFSNNSALRAANSNHVVTRHTHYSYHPPTFISFMCRHCSAPVTYPVFHGQPPTYIYKYRESVGRYGMLLSGLALYNLGRSTGNSLYHVQNAEDKCSMQIISLRHYEETSFPCFMMSTFMERTLKINHDDPNVFDITSAQIDVKPFINNTGLPLAVNGHQDCVIWHNATMLQERKSIPCALLKEYAETMKPSGIPVYIWLPMTLAIVLTLYICCQCICRRRREKTEAMPINQSSVVIGYCSH</sequence>
<reference evidence="1 2" key="1">
    <citation type="journal article" date="2022" name="Genome Biol. Evol.">
        <title>The Spruce Budworm Genome: Reconstructing the Evolutionary History of Antifreeze Proteins.</title>
        <authorList>
            <person name="Beliveau C."/>
            <person name="Gagne P."/>
            <person name="Picq S."/>
            <person name="Vernygora O."/>
            <person name="Keeling C.I."/>
            <person name="Pinkney K."/>
            <person name="Doucet D."/>
            <person name="Wen F."/>
            <person name="Johnston J.S."/>
            <person name="Maaroufi H."/>
            <person name="Boyle B."/>
            <person name="Laroche J."/>
            <person name="Dewar K."/>
            <person name="Juretic N."/>
            <person name="Blackburn G."/>
            <person name="Nisole A."/>
            <person name="Brunet B."/>
            <person name="Brandao M."/>
            <person name="Lumley L."/>
            <person name="Duan J."/>
            <person name="Quan G."/>
            <person name="Lucarotti C.J."/>
            <person name="Roe A.D."/>
            <person name="Sperling F.A.H."/>
            <person name="Levesque R.C."/>
            <person name="Cusson M."/>
        </authorList>
    </citation>
    <scope>NUCLEOTIDE SEQUENCE [LARGE SCALE GENOMIC DNA]</scope>
    <source>
        <strain evidence="1">Glfc:IPQL:Cfum</strain>
    </source>
</reference>
<dbReference type="EMBL" id="CM046105">
    <property type="protein sequence ID" value="KAI8434758.1"/>
    <property type="molecule type" value="Genomic_DNA"/>
</dbReference>
<dbReference type="Proteomes" id="UP001064048">
    <property type="component" value="Chromosome 5"/>
</dbReference>
<proteinExistence type="predicted"/>
<name>A0ACC0KE80_CHOFU</name>